<dbReference type="Pfam" id="PF00190">
    <property type="entry name" value="Cupin_1"/>
    <property type="match status" value="2"/>
</dbReference>
<dbReference type="Gene3D" id="2.60.120.10">
    <property type="entry name" value="Jelly Rolls"/>
    <property type="match status" value="2"/>
</dbReference>
<protein>
    <recommendedName>
        <fullName evidence="3">Cupin type-1 domain-containing protein</fullName>
    </recommendedName>
</protein>
<organism evidence="4 5">
    <name type="scientific">Chara braunii</name>
    <name type="common">Braun's stonewort</name>
    <dbReference type="NCBI Taxonomy" id="69332"/>
    <lineage>
        <taxon>Eukaryota</taxon>
        <taxon>Viridiplantae</taxon>
        <taxon>Streptophyta</taxon>
        <taxon>Charophyceae</taxon>
        <taxon>Charales</taxon>
        <taxon>Characeae</taxon>
        <taxon>Chara</taxon>
    </lineage>
</organism>
<evidence type="ECO:0000259" key="3">
    <source>
        <dbReference type="SMART" id="SM00835"/>
    </source>
</evidence>
<dbReference type="SMART" id="SM00835">
    <property type="entry name" value="Cupin_1"/>
    <property type="match status" value="2"/>
</dbReference>
<dbReference type="PANTHER" id="PTHR31189">
    <property type="entry name" value="OS03G0336100 PROTEIN-RELATED"/>
    <property type="match status" value="1"/>
</dbReference>
<dbReference type="InterPro" id="IPR014710">
    <property type="entry name" value="RmlC-like_jellyroll"/>
</dbReference>
<evidence type="ECO:0000313" key="4">
    <source>
        <dbReference type="EMBL" id="GBG70612.1"/>
    </source>
</evidence>
<dbReference type="Proteomes" id="UP000265515">
    <property type="component" value="Unassembled WGS sequence"/>
</dbReference>
<feature type="domain" description="Cupin type-1" evidence="3">
    <location>
        <begin position="340"/>
        <end position="490"/>
    </location>
</feature>
<dbReference type="AlphaFoldDB" id="A0A388KKN6"/>
<keyword evidence="2" id="KW-0472">Membrane</keyword>
<evidence type="ECO:0000313" key="5">
    <source>
        <dbReference type="Proteomes" id="UP000265515"/>
    </source>
</evidence>
<dbReference type="InterPro" id="IPR050253">
    <property type="entry name" value="Seed_Storage-Functional"/>
</dbReference>
<proteinExistence type="predicted"/>
<gene>
    <name evidence="4" type="ORF">CBR_g6739</name>
</gene>
<accession>A0A388KKN6</accession>
<evidence type="ECO:0000256" key="1">
    <source>
        <dbReference type="SAM" id="MobiDB-lite"/>
    </source>
</evidence>
<dbReference type="InterPro" id="IPR006045">
    <property type="entry name" value="Cupin_1"/>
</dbReference>
<reference evidence="4 5" key="1">
    <citation type="journal article" date="2018" name="Cell">
        <title>The Chara Genome: Secondary Complexity and Implications for Plant Terrestrialization.</title>
        <authorList>
            <person name="Nishiyama T."/>
            <person name="Sakayama H."/>
            <person name="Vries J.D."/>
            <person name="Buschmann H."/>
            <person name="Saint-Marcoux D."/>
            <person name="Ullrich K.K."/>
            <person name="Haas F.B."/>
            <person name="Vanderstraeten L."/>
            <person name="Becker D."/>
            <person name="Lang D."/>
            <person name="Vosolsobe S."/>
            <person name="Rombauts S."/>
            <person name="Wilhelmsson P.K.I."/>
            <person name="Janitza P."/>
            <person name="Kern R."/>
            <person name="Heyl A."/>
            <person name="Rumpler F."/>
            <person name="Villalobos L.I.A.C."/>
            <person name="Clay J.M."/>
            <person name="Skokan R."/>
            <person name="Toyoda A."/>
            <person name="Suzuki Y."/>
            <person name="Kagoshima H."/>
            <person name="Schijlen E."/>
            <person name="Tajeshwar N."/>
            <person name="Catarino B."/>
            <person name="Hetherington A.J."/>
            <person name="Saltykova A."/>
            <person name="Bonnot C."/>
            <person name="Breuninger H."/>
            <person name="Symeonidi A."/>
            <person name="Radhakrishnan G.V."/>
            <person name="Van Nieuwerburgh F."/>
            <person name="Deforce D."/>
            <person name="Chang C."/>
            <person name="Karol K.G."/>
            <person name="Hedrich R."/>
            <person name="Ulvskov P."/>
            <person name="Glockner G."/>
            <person name="Delwiche C.F."/>
            <person name="Petrasek J."/>
            <person name="Van de Peer Y."/>
            <person name="Friml J."/>
            <person name="Beilby M."/>
            <person name="Dolan L."/>
            <person name="Kohara Y."/>
            <person name="Sugano S."/>
            <person name="Fujiyama A."/>
            <person name="Delaux P.-M."/>
            <person name="Quint M."/>
            <person name="TheiBen G."/>
            <person name="Hagemann M."/>
            <person name="Harholt J."/>
            <person name="Dunand C."/>
            <person name="Zachgo S."/>
            <person name="Langdale J."/>
            <person name="Maumus F."/>
            <person name="Straeten D.V.D."/>
            <person name="Gould S.B."/>
            <person name="Rensing S.A."/>
        </authorList>
    </citation>
    <scope>NUCLEOTIDE SEQUENCE [LARGE SCALE GENOMIC DNA]</scope>
    <source>
        <strain evidence="4 5">S276</strain>
    </source>
</reference>
<evidence type="ECO:0000256" key="2">
    <source>
        <dbReference type="SAM" id="Phobius"/>
    </source>
</evidence>
<dbReference type="OMA" id="FYILNTE"/>
<feature type="domain" description="Cupin type-1" evidence="3">
    <location>
        <begin position="127"/>
        <end position="281"/>
    </location>
</feature>
<keyword evidence="2" id="KW-1133">Transmembrane helix</keyword>
<dbReference type="PANTHER" id="PTHR31189:SF2">
    <property type="entry name" value="RMLC-LIKE CUPINS SUPERFAMILY PROTEIN"/>
    <property type="match status" value="1"/>
</dbReference>
<dbReference type="EMBL" id="BFEA01000133">
    <property type="protein sequence ID" value="GBG70612.1"/>
    <property type="molecule type" value="Genomic_DNA"/>
</dbReference>
<dbReference type="InterPro" id="IPR011051">
    <property type="entry name" value="RmlC_Cupin_sf"/>
</dbReference>
<comment type="caution">
    <text evidence="4">The sequence shown here is derived from an EMBL/GenBank/DDBJ whole genome shotgun (WGS) entry which is preliminary data.</text>
</comment>
<dbReference type="SUPFAM" id="SSF51182">
    <property type="entry name" value="RmlC-like cupins"/>
    <property type="match status" value="1"/>
</dbReference>
<name>A0A388KKN6_CHABU</name>
<feature type="region of interest" description="Disordered" evidence="1">
    <location>
        <begin position="85"/>
        <end position="108"/>
    </location>
</feature>
<feature type="compositionally biased region" description="Basic and acidic residues" evidence="1">
    <location>
        <begin position="85"/>
        <end position="94"/>
    </location>
</feature>
<dbReference type="Gramene" id="GBG70612">
    <property type="protein sequence ID" value="GBG70612"/>
    <property type="gene ID" value="CBR_g6739"/>
</dbReference>
<dbReference type="CDD" id="cd02245">
    <property type="entry name" value="cupin_7S_vicilin-like_C"/>
    <property type="match status" value="1"/>
</dbReference>
<sequence length="491" mass="53969">MATTEPAGRRSFGLWPTVCTVLPLVVCLVAHVIVFPVEAGRDRAVHAYDLDGVQETAIAGLPEDALGAREGWKGWKEETSQGDIDIVHREREGGGRGGGSSSGHWDQDDLCRETAERSTCILRGFKPFIGKPRVVVETDAGSVTTWRLNVTTHRHRELGIGVLTLKSNAMSLPMYTNYDMVFFVLRGRGRIEFHLEGKHYVKKLSRSDVYGVPSGHMLFFVNSGGEEVMEVLAMSSVAGGVEAVHHKRYSIGGGEAPTSILGGFDKEVMEAALHVKREDLESLLTSQSAGDIVYLSERRAPKLSTPERSEDWEVMQEEEEIPTIAAPRPSDNKWWLEDPYSVDVSKPDFSSLNGWSTVVDENKLTFLKEVDMGVFRVKLAKGGMLLPHWNPDAMEVGMVTAGRGLIQVVFPDGTSAIKEEVQKGDLFVVPRFHPVVQVASRDDPFEFVGFTSNSKPAHPYFLAGGTSVLHDVDAELLGTGYGVIEPFALME</sequence>
<keyword evidence="5" id="KW-1185">Reference proteome</keyword>
<feature type="transmembrane region" description="Helical" evidence="2">
    <location>
        <begin position="12"/>
        <end position="34"/>
    </location>
</feature>
<keyword evidence="2" id="KW-0812">Transmembrane</keyword>
<dbReference type="OrthoDB" id="2019862at2759"/>